<dbReference type="GO" id="GO:0016020">
    <property type="term" value="C:membrane"/>
    <property type="evidence" value="ECO:0007669"/>
    <property type="project" value="UniProtKB-SubCell"/>
</dbReference>
<dbReference type="Pfam" id="PF04932">
    <property type="entry name" value="Wzy_C"/>
    <property type="match status" value="1"/>
</dbReference>
<keyword evidence="6" id="KW-0732">Signal</keyword>
<evidence type="ECO:0000256" key="3">
    <source>
        <dbReference type="ARBA" id="ARBA00022989"/>
    </source>
</evidence>
<evidence type="ECO:0000256" key="5">
    <source>
        <dbReference type="SAM" id="Phobius"/>
    </source>
</evidence>
<dbReference type="Proteomes" id="UP000053244">
    <property type="component" value="Unassembled WGS sequence"/>
</dbReference>
<dbReference type="InterPro" id="IPR007016">
    <property type="entry name" value="O-antigen_ligase-rel_domated"/>
</dbReference>
<feature type="signal peptide" evidence="6">
    <location>
        <begin position="1"/>
        <end position="27"/>
    </location>
</feature>
<evidence type="ECO:0000313" key="8">
    <source>
        <dbReference type="EMBL" id="KUL23477.1"/>
    </source>
</evidence>
<keyword evidence="4 5" id="KW-0472">Membrane</keyword>
<keyword evidence="9" id="KW-1185">Reference proteome</keyword>
<keyword evidence="2 5" id="KW-0812">Transmembrane</keyword>
<evidence type="ECO:0000313" key="9">
    <source>
        <dbReference type="Proteomes" id="UP000053244"/>
    </source>
</evidence>
<feature type="transmembrane region" description="Helical" evidence="5">
    <location>
        <begin position="89"/>
        <end position="110"/>
    </location>
</feature>
<comment type="subcellular location">
    <subcellularLocation>
        <location evidence="1">Membrane</location>
        <topology evidence="1">Multi-pass membrane protein</topology>
    </subcellularLocation>
</comment>
<feature type="transmembrane region" description="Helical" evidence="5">
    <location>
        <begin position="229"/>
        <end position="250"/>
    </location>
</feature>
<dbReference type="PANTHER" id="PTHR37422:SF13">
    <property type="entry name" value="LIPOPOLYSACCHARIDE BIOSYNTHESIS PROTEIN PA4999-RELATED"/>
    <property type="match status" value="1"/>
</dbReference>
<evidence type="ECO:0000256" key="1">
    <source>
        <dbReference type="ARBA" id="ARBA00004141"/>
    </source>
</evidence>
<evidence type="ECO:0000256" key="6">
    <source>
        <dbReference type="SAM" id="SignalP"/>
    </source>
</evidence>
<name>A0A101JB25_9ACTN</name>
<accession>A0A101JB25</accession>
<dbReference type="AlphaFoldDB" id="A0A101JB25"/>
<feature type="transmembrane region" description="Helical" evidence="5">
    <location>
        <begin position="117"/>
        <end position="139"/>
    </location>
</feature>
<feature type="domain" description="O-antigen ligase-related" evidence="7">
    <location>
        <begin position="195"/>
        <end position="354"/>
    </location>
</feature>
<dbReference type="PANTHER" id="PTHR37422">
    <property type="entry name" value="TEICHURONIC ACID BIOSYNTHESIS PROTEIN TUAE"/>
    <property type="match status" value="1"/>
</dbReference>
<proteinExistence type="predicted"/>
<feature type="chain" id="PRO_5007097562" description="O-antigen ligase-related domain-containing protein" evidence="6">
    <location>
        <begin position="28"/>
        <end position="440"/>
    </location>
</feature>
<feature type="transmembrane region" description="Helical" evidence="5">
    <location>
        <begin position="37"/>
        <end position="57"/>
    </location>
</feature>
<evidence type="ECO:0000259" key="7">
    <source>
        <dbReference type="Pfam" id="PF04932"/>
    </source>
</evidence>
<dbReference type="EMBL" id="LLZH01000331">
    <property type="protein sequence ID" value="KUL23477.1"/>
    <property type="molecule type" value="Genomic_DNA"/>
</dbReference>
<sequence>MPAGHRLLRPSALIAAAVLLACLPAGPDDVTTSRLSPADVAAGLGVAVVAIQSLVGLRGRTRWGWLPFGVALAAFALATVTATDVSTSVLGFVRYAEIFVLVPVAVALALRDRSDLYLVAGALVAVAAAEGGVGVHQYLSRTGASYAGEYLRAVGTFGPEQVMALASLLGYGIVVTLALGLAVRGPARPLLIALAGLLLVPLALTLSRGAWIATAIAVLAVLAVANRRVAIGVAGTAALLVAALPLTVAGHGGPGTFVERITSITTSTSAPDQSVLDRYALWRTAAAIWADHPVLGVGIRDFAGYRDSYASVALSAGSDVGDPSTGLGREPLLSAHNQYLQVLSEQGTVGLVAFGGLLGALAAGAVRRAPSGSGGPERRFLDLAAPGIVAWTLVDFVYGDLGGGSGAVLLAVLLGLAARRVLIVPAGTRPARAEPGVAAS</sequence>
<organism evidence="8 9">
    <name type="scientific">Actinoplanes awajinensis subsp. mycoplanecinus</name>
    <dbReference type="NCBI Taxonomy" id="135947"/>
    <lineage>
        <taxon>Bacteria</taxon>
        <taxon>Bacillati</taxon>
        <taxon>Actinomycetota</taxon>
        <taxon>Actinomycetes</taxon>
        <taxon>Micromonosporales</taxon>
        <taxon>Micromonosporaceae</taxon>
        <taxon>Actinoplanes</taxon>
    </lineage>
</organism>
<feature type="transmembrane region" description="Helical" evidence="5">
    <location>
        <begin position="404"/>
        <end position="422"/>
    </location>
</feature>
<dbReference type="RefSeq" id="WP_067706073.1">
    <property type="nucleotide sequence ID" value="NZ_LLZH01000331.1"/>
</dbReference>
<keyword evidence="3 5" id="KW-1133">Transmembrane helix</keyword>
<gene>
    <name evidence="8" type="ORF">ADL15_45700</name>
</gene>
<reference evidence="8 9" key="1">
    <citation type="submission" date="2015-10" db="EMBL/GenBank/DDBJ databases">
        <authorList>
            <person name="Gilbert D.G."/>
        </authorList>
    </citation>
    <scope>NUCLEOTIDE SEQUENCE [LARGE SCALE GENOMIC DNA]</scope>
    <source>
        <strain evidence="8 9">NRRL B-16712</strain>
    </source>
</reference>
<dbReference type="PROSITE" id="PS51257">
    <property type="entry name" value="PROKAR_LIPOPROTEIN"/>
    <property type="match status" value="1"/>
</dbReference>
<feature type="transmembrane region" description="Helical" evidence="5">
    <location>
        <begin position="190"/>
        <end position="223"/>
    </location>
</feature>
<dbReference type="InterPro" id="IPR051533">
    <property type="entry name" value="WaaL-like"/>
</dbReference>
<feature type="transmembrane region" description="Helical" evidence="5">
    <location>
        <begin position="162"/>
        <end position="183"/>
    </location>
</feature>
<comment type="caution">
    <text evidence="8">The sequence shown here is derived from an EMBL/GenBank/DDBJ whole genome shotgun (WGS) entry which is preliminary data.</text>
</comment>
<dbReference type="OrthoDB" id="5150405at2"/>
<feature type="transmembrane region" description="Helical" evidence="5">
    <location>
        <begin position="64"/>
        <end position="83"/>
    </location>
</feature>
<evidence type="ECO:0000256" key="4">
    <source>
        <dbReference type="ARBA" id="ARBA00023136"/>
    </source>
</evidence>
<evidence type="ECO:0000256" key="2">
    <source>
        <dbReference type="ARBA" id="ARBA00022692"/>
    </source>
</evidence>
<protein>
    <recommendedName>
        <fullName evidence="7">O-antigen ligase-related domain-containing protein</fullName>
    </recommendedName>
</protein>